<dbReference type="InterPro" id="IPR035901">
    <property type="entry name" value="GIY-YIG_endonuc_sf"/>
</dbReference>
<dbReference type="PANTHER" id="PTHR34477:SF5">
    <property type="entry name" value="BSL5627 PROTEIN"/>
    <property type="match status" value="1"/>
</dbReference>
<gene>
    <name evidence="2" type="ORF">HAV00_24015</name>
</gene>
<dbReference type="InterPro" id="IPR050190">
    <property type="entry name" value="UPF0213_domain"/>
</dbReference>
<dbReference type="CDD" id="cd10448">
    <property type="entry name" value="GIY-YIG_unchar_3"/>
    <property type="match status" value="1"/>
</dbReference>
<dbReference type="Pfam" id="PF01541">
    <property type="entry name" value="GIY-YIG"/>
    <property type="match status" value="1"/>
</dbReference>
<dbReference type="Gene3D" id="3.40.1440.10">
    <property type="entry name" value="GIY-YIG endonuclease"/>
    <property type="match status" value="1"/>
</dbReference>
<dbReference type="SUPFAM" id="SSF82771">
    <property type="entry name" value="GIY-YIG endonuclease"/>
    <property type="match status" value="1"/>
</dbReference>
<comment type="similarity">
    <text evidence="1">Belongs to the UPF0213 family.</text>
</comment>
<evidence type="ECO:0000313" key="2">
    <source>
        <dbReference type="EMBL" id="QIP11021.1"/>
    </source>
</evidence>
<dbReference type="InterPro" id="IPR000305">
    <property type="entry name" value="GIY-YIG_endonuc"/>
</dbReference>
<accession>A0A6G8ZWX0</accession>
<reference evidence="2 3" key="1">
    <citation type="journal article" date="2020" name="Int. J. Syst. Evol. Microbiol.">
        <title>Description and complete genome sequences of Bradyrhizobium symbiodeficiens sp. nov., a non-symbiotic bacterium associated with legumes native to Canada.</title>
        <authorList>
            <person name="Bromfield E.S.P."/>
            <person name="Cloutier S."/>
            <person name="Nguyen H.D.T."/>
        </authorList>
    </citation>
    <scope>NUCLEOTIDE SEQUENCE [LARGE SCALE GENOMIC DNA]</scope>
    <source>
        <strain evidence="2 3">101S1MB</strain>
    </source>
</reference>
<dbReference type="SMART" id="SM00465">
    <property type="entry name" value="GIYc"/>
    <property type="match status" value="1"/>
</dbReference>
<dbReference type="EMBL" id="CP050066">
    <property type="protein sequence ID" value="QIP11021.1"/>
    <property type="molecule type" value="Genomic_DNA"/>
</dbReference>
<protein>
    <submittedName>
        <fullName evidence="2">GIY-YIG nuclease family protein</fullName>
    </submittedName>
</protein>
<evidence type="ECO:0000256" key="1">
    <source>
        <dbReference type="ARBA" id="ARBA00007435"/>
    </source>
</evidence>
<proteinExistence type="inferred from homology"/>
<dbReference type="PANTHER" id="PTHR34477">
    <property type="entry name" value="UPF0213 PROTEIN YHBQ"/>
    <property type="match status" value="1"/>
</dbReference>
<evidence type="ECO:0000313" key="3">
    <source>
        <dbReference type="Proteomes" id="UP000500895"/>
    </source>
</evidence>
<dbReference type="RefSeq" id="WP_166470080.1">
    <property type="nucleotide sequence ID" value="NZ_CP050065.2"/>
</dbReference>
<dbReference type="PROSITE" id="PS50164">
    <property type="entry name" value="GIY_YIG"/>
    <property type="match status" value="1"/>
</dbReference>
<sequence>MTMPYFVYILASKRNGTLYIGVTNDLARRLSEHKAKLIPGFTRQYDVTLLVYFETFESVLEARAREHTLKHWRRAWKLKLIEDINPDWRDLTDELNTLAT</sequence>
<name>A0A6G8ZWX0_9BRAD</name>
<dbReference type="Proteomes" id="UP000500895">
    <property type="component" value="Chromosome"/>
</dbReference>
<organism evidence="2 3">
    <name type="scientific">Bradyrhizobium symbiodeficiens</name>
    <dbReference type="NCBI Taxonomy" id="1404367"/>
    <lineage>
        <taxon>Bacteria</taxon>
        <taxon>Pseudomonadati</taxon>
        <taxon>Pseudomonadota</taxon>
        <taxon>Alphaproteobacteria</taxon>
        <taxon>Hyphomicrobiales</taxon>
        <taxon>Nitrobacteraceae</taxon>
        <taxon>Bradyrhizobium</taxon>
    </lineage>
</organism>
<dbReference type="AlphaFoldDB" id="A0A6G8ZWX0"/>